<accession>A0A3M6UT69</accession>
<comment type="caution">
    <text evidence="1">The sequence shown here is derived from an EMBL/GenBank/DDBJ whole genome shotgun (WGS) entry which is preliminary data.</text>
</comment>
<dbReference type="AlphaFoldDB" id="A0A3M6UT69"/>
<reference evidence="1 2" key="1">
    <citation type="journal article" date="2018" name="Sci. Rep.">
        <title>Comparative analysis of the Pocillopora damicornis genome highlights role of immune system in coral evolution.</title>
        <authorList>
            <person name="Cunning R."/>
            <person name="Bay R.A."/>
            <person name="Gillette P."/>
            <person name="Baker A.C."/>
            <person name="Traylor-Knowles N."/>
        </authorList>
    </citation>
    <scope>NUCLEOTIDE SEQUENCE [LARGE SCALE GENOMIC DNA]</scope>
    <source>
        <strain evidence="1">RSMAS</strain>
        <tissue evidence="1">Whole animal</tissue>
    </source>
</reference>
<organism evidence="1 2">
    <name type="scientific">Pocillopora damicornis</name>
    <name type="common">Cauliflower coral</name>
    <name type="synonym">Millepora damicornis</name>
    <dbReference type="NCBI Taxonomy" id="46731"/>
    <lineage>
        <taxon>Eukaryota</taxon>
        <taxon>Metazoa</taxon>
        <taxon>Cnidaria</taxon>
        <taxon>Anthozoa</taxon>
        <taxon>Hexacorallia</taxon>
        <taxon>Scleractinia</taxon>
        <taxon>Astrocoeniina</taxon>
        <taxon>Pocilloporidae</taxon>
        <taxon>Pocillopora</taxon>
    </lineage>
</organism>
<sequence>MGERKGGRVHELIVPVDGFHPNLKVEALAVDALLRIHDWSKVLHVLGKVDPHNAMIRKMFEDQEWP</sequence>
<proteinExistence type="predicted"/>
<gene>
    <name evidence="1" type="ORF">pdam_00009920</name>
</gene>
<protein>
    <submittedName>
        <fullName evidence="1">Uncharacterized protein</fullName>
    </submittedName>
</protein>
<evidence type="ECO:0000313" key="1">
    <source>
        <dbReference type="EMBL" id="RMX56799.1"/>
    </source>
</evidence>
<name>A0A3M6UT69_POCDA</name>
<evidence type="ECO:0000313" key="2">
    <source>
        <dbReference type="Proteomes" id="UP000275408"/>
    </source>
</evidence>
<dbReference type="EMBL" id="RCHS01000794">
    <property type="protein sequence ID" value="RMX56799.1"/>
    <property type="molecule type" value="Genomic_DNA"/>
</dbReference>
<dbReference type="Proteomes" id="UP000275408">
    <property type="component" value="Unassembled WGS sequence"/>
</dbReference>
<keyword evidence="2" id="KW-1185">Reference proteome</keyword>